<organism evidence="1 2">
    <name type="scientific">Ovis ammon polii x Ovis aries</name>
    <dbReference type="NCBI Taxonomy" id="2918886"/>
    <lineage>
        <taxon>Eukaryota</taxon>
        <taxon>Metazoa</taxon>
        <taxon>Chordata</taxon>
        <taxon>Craniata</taxon>
        <taxon>Vertebrata</taxon>
        <taxon>Euteleostomi</taxon>
        <taxon>Mammalia</taxon>
        <taxon>Eutheria</taxon>
        <taxon>Laurasiatheria</taxon>
        <taxon>Artiodactyla</taxon>
        <taxon>Ruminantia</taxon>
        <taxon>Pecora</taxon>
        <taxon>Bovidae</taxon>
        <taxon>Caprinae</taxon>
        <taxon>Ovis</taxon>
    </lineage>
</organism>
<dbReference type="EMBL" id="CM043028">
    <property type="protein sequence ID" value="KAI4586715.1"/>
    <property type="molecule type" value="Genomic_DNA"/>
</dbReference>
<keyword evidence="2" id="KW-1185">Reference proteome</keyword>
<evidence type="ECO:0000313" key="2">
    <source>
        <dbReference type="Proteomes" id="UP001057279"/>
    </source>
</evidence>
<protein>
    <submittedName>
        <fullName evidence="1">Uncharacterized protein</fullName>
    </submittedName>
</protein>
<comment type="caution">
    <text evidence="1">The sequence shown here is derived from an EMBL/GenBank/DDBJ whole genome shotgun (WGS) entry which is preliminary data.</text>
</comment>
<reference evidence="1" key="1">
    <citation type="submission" date="2022-03" db="EMBL/GenBank/DDBJ databases">
        <title>Genomic analyses of argali, domestic sheep and their hybrids provide insights into chromosomal evolution, heterosis and genetic basis of agronomic traits.</title>
        <authorList>
            <person name="Li M."/>
        </authorList>
    </citation>
    <scope>NUCLEOTIDE SEQUENCE</scope>
    <source>
        <strain evidence="1">F1 hybrid</strain>
    </source>
</reference>
<name>A0ACB9VA12_9CETA</name>
<proteinExistence type="predicted"/>
<accession>A0ACB9VA12</accession>
<sequence>MKGHLDNSNKNIAFCLKFSAKILLFYLDYGDRYIITKWRMNNGDIDLTSDRYSMVGGNLVINNPDKQKDAGIYYCLASNNYGMVRSTEATLSFGYLDPFPPEERPEVRVKEGKGMVLLCDPPYHFPDTRIKSLPKSEAKFKKCAIFRVVTTDDLSYRWLLNEFPVFITMDKRRFVSQTNGNLYIANVEASDKGNYSCFVSSPSITKSVFSKFIPLIPLPERTTKPYPADIVVQFKDVYALMGQNVTLECFALGNPVPDIRWRKVLEPMPSTAEISTSGAVLKIFNIQLEDEGIYECEAENNRGKDKHQARIYVQAFPEWVEHINDTEVDIGSDLYWPCVATGKPIPTIRWLKNGYSYHRGELRLYDVTFENAGMYQCIAENTHGAIYANAELKILALAPTFEMNPMKKKILAAKGGRVIIECKPKAAPKPKFLWSKGTERLVNSSRILIWEDGSLEINNITRSDGGVYTCFVENNKGKANSTGTLVITDPTRIILAPINADITVGENATMQCAASFDPALDLTFVWSFNGYVIDFNKENIHYQRNFMMMYVWSYVPGTAVLVLKIQHIQLYGKMYLSYNKYHLIGEKVTDLNDCYFCLQLDSNGELLIRNAQLKHAGRYTCTAQTIVDNSSASADLVVRGPPGPPGGLRIEDVRATSVALTWSRGSDNHSPISKYTIQTKTILSDDWKDAKTDPPIIEGNMEAARAVDLIPWMEYEFRVVATNTLGMGEPSIPSNKIKTDGAAPNVAPSDVGGGGGSNRELTITWAPLSREYHYGNNFGYIVAFKPFDGEEWKKVTVTNPDTGRYVHKDETMRPSTAFQVKVKAFNNKGDGPYSLTAVIHSAQDAPSEAPTAVGVKVLSSSEISVHWEHVVEKIVESYQIRYWASHDKEAAAHRVQVASQEYSARLENLLPDTQYFVEVRACNSAGCGPPSDMIETFTKKAPCRAEVACGYHQQHIVTFTAPSQPPRIISSVRSGSRYIITWDHVVALSNESTVTGYKVLYRPDGQHDGKLYSTHKHSIEVPIPRDGEYVVEVRAHSDGGDGVVSQVRISVSNSFPASMQYRKLAKNTKSSYANVMEIGQTCDHILTLLLPCEIPCETLDDQGLKIPKVFHVKHMSLLELNWKFGGKEQQIEKKDIGDVTLELWKWIPP</sequence>
<evidence type="ECO:0000313" key="1">
    <source>
        <dbReference type="EMBL" id="KAI4586715.1"/>
    </source>
</evidence>
<dbReference type="Proteomes" id="UP001057279">
    <property type="component" value="Linkage Group LG03"/>
</dbReference>
<gene>
    <name evidence="1" type="ORF">MJG53_004502</name>
</gene>